<dbReference type="PROSITE" id="PS00674">
    <property type="entry name" value="AAA"/>
    <property type="match status" value="1"/>
</dbReference>
<dbReference type="SMART" id="SM00382">
    <property type="entry name" value="AAA"/>
    <property type="match status" value="1"/>
</dbReference>
<keyword evidence="10" id="KW-1185">Reference proteome</keyword>
<gene>
    <name evidence="9" type="primary">ATAD1</name>
    <name evidence="9" type="ORF">OS493_007188</name>
</gene>
<dbReference type="SUPFAM" id="SSF52540">
    <property type="entry name" value="P-loop containing nucleoside triphosphate hydrolases"/>
    <property type="match status" value="1"/>
</dbReference>
<dbReference type="GO" id="GO:0005524">
    <property type="term" value="F:ATP binding"/>
    <property type="evidence" value="ECO:0007669"/>
    <property type="project" value="UniProtKB-KW"/>
</dbReference>
<comment type="subcellular location">
    <subcellularLocation>
        <location evidence="1">Mitochondrion outer membrane</location>
        <topology evidence="1">Single-pass membrane protein</topology>
    </subcellularLocation>
</comment>
<proteinExistence type="inferred from homology"/>
<dbReference type="PANTHER" id="PTHR45644:SF3">
    <property type="entry name" value="FI08533P-RELATED"/>
    <property type="match status" value="1"/>
</dbReference>
<feature type="domain" description="AAA+ ATPase" evidence="8">
    <location>
        <begin position="117"/>
        <end position="253"/>
    </location>
</feature>
<dbReference type="OrthoDB" id="10254455at2759"/>
<evidence type="ECO:0000313" key="9">
    <source>
        <dbReference type="EMBL" id="KAJ7380806.1"/>
    </source>
</evidence>
<evidence type="ECO:0000256" key="7">
    <source>
        <dbReference type="SAM" id="Phobius"/>
    </source>
</evidence>
<dbReference type="Pfam" id="PF17862">
    <property type="entry name" value="AAA_lid_3"/>
    <property type="match status" value="1"/>
</dbReference>
<dbReference type="GO" id="GO:0140570">
    <property type="term" value="P:extraction of mislocalized protein from mitochondrial outer membrane"/>
    <property type="evidence" value="ECO:0007669"/>
    <property type="project" value="TreeGrafter"/>
</dbReference>
<dbReference type="EMBL" id="MU826352">
    <property type="protein sequence ID" value="KAJ7380806.1"/>
    <property type="molecule type" value="Genomic_DNA"/>
</dbReference>
<organism evidence="9 10">
    <name type="scientific">Desmophyllum pertusum</name>
    <dbReference type="NCBI Taxonomy" id="174260"/>
    <lineage>
        <taxon>Eukaryota</taxon>
        <taxon>Metazoa</taxon>
        <taxon>Cnidaria</taxon>
        <taxon>Anthozoa</taxon>
        <taxon>Hexacorallia</taxon>
        <taxon>Scleractinia</taxon>
        <taxon>Caryophylliina</taxon>
        <taxon>Caryophylliidae</taxon>
        <taxon>Desmophyllum</taxon>
    </lineage>
</organism>
<dbReference type="CDD" id="cd19520">
    <property type="entry name" value="RecA-like_ATAD1"/>
    <property type="match status" value="1"/>
</dbReference>
<dbReference type="InterPro" id="IPR027417">
    <property type="entry name" value="P-loop_NTPase"/>
</dbReference>
<protein>
    <submittedName>
        <fullName evidence="9">ATPase AAA domain-containing protein 1</fullName>
    </submittedName>
</protein>
<dbReference type="GO" id="GO:0005741">
    <property type="term" value="C:mitochondrial outer membrane"/>
    <property type="evidence" value="ECO:0007669"/>
    <property type="project" value="UniProtKB-SubCell"/>
</dbReference>
<evidence type="ECO:0000256" key="5">
    <source>
        <dbReference type="ARBA" id="ARBA00023128"/>
    </source>
</evidence>
<dbReference type="AlphaFoldDB" id="A0A9W9ZFM7"/>
<evidence type="ECO:0000313" key="10">
    <source>
        <dbReference type="Proteomes" id="UP001163046"/>
    </source>
</evidence>
<sequence>MPDNRARYIATVLQAVILGAVTYYGVKWLVDAMDPTKKSRLAAKRQAQQLLKKIGIEGVKLSEYELTVAADIVDPLTLPISWKDIGGLRETIDEVKETVILPIQQNDIFRNSSLLSAPKGVLLYGPPGCGKTMIAKATAKEAGCRFINLQVSSLTDKWYGESQKLAAAVFSLATKLQPCIIFIDEIDSFLRMRDKADHEATAMMKAQFMSLWDGLMTDDTCQVVVMGATNRPQDVDRAILRRMPCAFHVGLPDSEQRKEILNIILNKEKLEEDVDLDELAEITVGFSGSGLKEICRVAAMSCVRDYMKSRSNSQSLNSKLDENVKASLRPIRMHDFVAAVERSGSSATLQS</sequence>
<feature type="transmembrane region" description="Helical" evidence="7">
    <location>
        <begin position="6"/>
        <end position="30"/>
    </location>
</feature>
<dbReference type="InterPro" id="IPR041569">
    <property type="entry name" value="AAA_lid_3"/>
</dbReference>
<keyword evidence="5" id="KW-0496">Mitochondrion</keyword>
<keyword evidence="7" id="KW-0812">Transmembrane</keyword>
<name>A0A9W9ZFM7_9CNID</name>
<evidence type="ECO:0000256" key="2">
    <source>
        <dbReference type="ARBA" id="ARBA00022741"/>
    </source>
</evidence>
<dbReference type="InterPro" id="IPR003959">
    <property type="entry name" value="ATPase_AAA_core"/>
</dbReference>
<dbReference type="InterPro" id="IPR003593">
    <property type="entry name" value="AAA+_ATPase"/>
</dbReference>
<dbReference type="Gene3D" id="1.10.8.60">
    <property type="match status" value="1"/>
</dbReference>
<evidence type="ECO:0000256" key="1">
    <source>
        <dbReference type="ARBA" id="ARBA00004572"/>
    </source>
</evidence>
<evidence type="ECO:0000256" key="6">
    <source>
        <dbReference type="RuleBase" id="RU003651"/>
    </source>
</evidence>
<evidence type="ECO:0000256" key="3">
    <source>
        <dbReference type="ARBA" id="ARBA00022787"/>
    </source>
</evidence>
<dbReference type="Proteomes" id="UP001163046">
    <property type="component" value="Unassembled WGS sequence"/>
</dbReference>
<dbReference type="Pfam" id="PF00004">
    <property type="entry name" value="AAA"/>
    <property type="match status" value="1"/>
</dbReference>
<dbReference type="InterPro" id="IPR003960">
    <property type="entry name" value="ATPase_AAA_CS"/>
</dbReference>
<comment type="similarity">
    <text evidence="6">Belongs to the AAA ATPase family.</text>
</comment>
<dbReference type="GO" id="GO:0016887">
    <property type="term" value="F:ATP hydrolysis activity"/>
    <property type="evidence" value="ECO:0007669"/>
    <property type="project" value="InterPro"/>
</dbReference>
<dbReference type="FunFam" id="3.40.50.300:FF:000538">
    <property type="entry name" value="ATPase family AAA domain-containing protein 1"/>
    <property type="match status" value="1"/>
</dbReference>
<keyword evidence="4 6" id="KW-0067">ATP-binding</keyword>
<reference evidence="9" key="1">
    <citation type="submission" date="2023-01" db="EMBL/GenBank/DDBJ databases">
        <title>Genome assembly of the deep-sea coral Lophelia pertusa.</title>
        <authorList>
            <person name="Herrera S."/>
            <person name="Cordes E."/>
        </authorList>
    </citation>
    <scope>NUCLEOTIDE SEQUENCE</scope>
    <source>
        <strain evidence="9">USNM1676648</strain>
        <tissue evidence="9">Polyp</tissue>
    </source>
</reference>
<accession>A0A9W9ZFM7</accession>
<keyword evidence="7" id="KW-1133">Transmembrane helix</keyword>
<comment type="caution">
    <text evidence="9">The sequence shown here is derived from an EMBL/GenBank/DDBJ whole genome shotgun (WGS) entry which is preliminary data.</text>
</comment>
<evidence type="ECO:0000256" key="4">
    <source>
        <dbReference type="ARBA" id="ARBA00022840"/>
    </source>
</evidence>
<keyword evidence="3" id="KW-1000">Mitochondrion outer membrane</keyword>
<keyword evidence="2 6" id="KW-0547">Nucleotide-binding</keyword>
<dbReference type="Gene3D" id="3.40.50.300">
    <property type="entry name" value="P-loop containing nucleotide triphosphate hydrolases"/>
    <property type="match status" value="1"/>
</dbReference>
<dbReference type="InterPro" id="IPR051701">
    <property type="entry name" value="Mito_OM_Translocase_MSP1"/>
</dbReference>
<dbReference type="PANTHER" id="PTHR45644">
    <property type="entry name" value="AAA ATPASE, PUTATIVE (AFU_ORTHOLOGUE AFUA_2G12920)-RELATED-RELATED"/>
    <property type="match status" value="1"/>
</dbReference>
<evidence type="ECO:0000259" key="8">
    <source>
        <dbReference type="SMART" id="SM00382"/>
    </source>
</evidence>
<keyword evidence="7" id="KW-0472">Membrane</keyword>